<proteinExistence type="predicted"/>
<comment type="caution">
    <text evidence="1">The sequence shown here is derived from an EMBL/GenBank/DDBJ whole genome shotgun (WGS) entry which is preliminary data.</text>
</comment>
<dbReference type="Proteomes" id="UP001172386">
    <property type="component" value="Unassembled WGS sequence"/>
</dbReference>
<gene>
    <name evidence="1" type="ORF">H2198_000264</name>
</gene>
<keyword evidence="2" id="KW-1185">Reference proteome</keyword>
<dbReference type="EMBL" id="JAPDRQ010000003">
    <property type="protein sequence ID" value="KAJ9664335.1"/>
    <property type="molecule type" value="Genomic_DNA"/>
</dbReference>
<reference evidence="1" key="1">
    <citation type="submission" date="2022-10" db="EMBL/GenBank/DDBJ databases">
        <title>Culturing micro-colonial fungi from biological soil crusts in the Mojave desert and describing Neophaeococcomyces mojavensis, and introducing the new genera and species Taxawa tesnikishii.</title>
        <authorList>
            <person name="Kurbessoian T."/>
            <person name="Stajich J.E."/>
        </authorList>
    </citation>
    <scope>NUCLEOTIDE SEQUENCE</scope>
    <source>
        <strain evidence="1">JES_112</strain>
    </source>
</reference>
<evidence type="ECO:0000313" key="2">
    <source>
        <dbReference type="Proteomes" id="UP001172386"/>
    </source>
</evidence>
<evidence type="ECO:0000313" key="1">
    <source>
        <dbReference type="EMBL" id="KAJ9664335.1"/>
    </source>
</evidence>
<sequence>MLDERICLIDDWDHDDAFRSFIMYIYLSSYEVPSDMDISAACVLHARVYVLAERFCMEGLKMMAFQKMSSALNKDPWGTFLTNLNPETILEILQIVYDGTVDDQRWAQWDSSEGKWFRRRVVRRKFVETEPEAAKAEEVPEPVVEDAPAVEEELTINEGSVVQPRRPWDFGLTAKEKKKMQRQMQIQGTWEYRLTQEQIDEEEANVAAAAEDDPIPVPSQGKYQPLWLLLGY</sequence>
<organism evidence="1 2">
    <name type="scientific">Neophaeococcomyces mojaviensis</name>
    <dbReference type="NCBI Taxonomy" id="3383035"/>
    <lineage>
        <taxon>Eukaryota</taxon>
        <taxon>Fungi</taxon>
        <taxon>Dikarya</taxon>
        <taxon>Ascomycota</taxon>
        <taxon>Pezizomycotina</taxon>
        <taxon>Eurotiomycetes</taxon>
        <taxon>Chaetothyriomycetidae</taxon>
        <taxon>Chaetothyriales</taxon>
        <taxon>Chaetothyriales incertae sedis</taxon>
        <taxon>Neophaeococcomyces</taxon>
    </lineage>
</organism>
<protein>
    <submittedName>
        <fullName evidence="1">Uncharacterized protein</fullName>
    </submittedName>
</protein>
<name>A0ACC3AKU4_9EURO</name>
<accession>A0ACC3AKU4</accession>